<evidence type="ECO:0000313" key="2">
    <source>
        <dbReference type="Proteomes" id="UP000299102"/>
    </source>
</evidence>
<evidence type="ECO:0000313" key="1">
    <source>
        <dbReference type="EMBL" id="GBP03123.1"/>
    </source>
</evidence>
<comment type="caution">
    <text evidence="1">The sequence shown here is derived from an EMBL/GenBank/DDBJ whole genome shotgun (WGS) entry which is preliminary data.</text>
</comment>
<keyword evidence="2" id="KW-1185">Reference proteome</keyword>
<dbReference type="Proteomes" id="UP000299102">
    <property type="component" value="Unassembled WGS sequence"/>
</dbReference>
<name>A0A4C1SLN5_EUMVA</name>
<accession>A0A4C1SLN5</accession>
<dbReference type="AlphaFoldDB" id="A0A4C1SLN5"/>
<protein>
    <submittedName>
        <fullName evidence="1">Uncharacterized protein</fullName>
    </submittedName>
</protein>
<proteinExistence type="predicted"/>
<organism evidence="1 2">
    <name type="scientific">Eumeta variegata</name>
    <name type="common">Bagworm moth</name>
    <name type="synonym">Eumeta japonica</name>
    <dbReference type="NCBI Taxonomy" id="151549"/>
    <lineage>
        <taxon>Eukaryota</taxon>
        <taxon>Metazoa</taxon>
        <taxon>Ecdysozoa</taxon>
        <taxon>Arthropoda</taxon>
        <taxon>Hexapoda</taxon>
        <taxon>Insecta</taxon>
        <taxon>Pterygota</taxon>
        <taxon>Neoptera</taxon>
        <taxon>Endopterygota</taxon>
        <taxon>Lepidoptera</taxon>
        <taxon>Glossata</taxon>
        <taxon>Ditrysia</taxon>
        <taxon>Tineoidea</taxon>
        <taxon>Psychidae</taxon>
        <taxon>Oiketicinae</taxon>
        <taxon>Eumeta</taxon>
    </lineage>
</organism>
<sequence length="67" mass="7356">MTTLGSRASTAGSDHWCSLIVELETIKRALAAERSSRRPAILRDLPAQPIESPPRCWPSHSALLISF</sequence>
<dbReference type="EMBL" id="BGZK01003624">
    <property type="protein sequence ID" value="GBP03123.1"/>
    <property type="molecule type" value="Genomic_DNA"/>
</dbReference>
<gene>
    <name evidence="1" type="ORF">EVAR_40522_1</name>
</gene>
<reference evidence="1 2" key="1">
    <citation type="journal article" date="2019" name="Commun. Biol.">
        <title>The bagworm genome reveals a unique fibroin gene that provides high tensile strength.</title>
        <authorList>
            <person name="Kono N."/>
            <person name="Nakamura H."/>
            <person name="Ohtoshi R."/>
            <person name="Tomita M."/>
            <person name="Numata K."/>
            <person name="Arakawa K."/>
        </authorList>
    </citation>
    <scope>NUCLEOTIDE SEQUENCE [LARGE SCALE GENOMIC DNA]</scope>
</reference>